<dbReference type="GeneID" id="19485033"/>
<dbReference type="RefSeq" id="YP_009030197.1">
    <property type="nucleotide sequence ID" value="NC_024121.1"/>
</dbReference>
<protein>
    <submittedName>
        <fullName evidence="1">Uncharacterized protein</fullName>
    </submittedName>
</protein>
<proteinExistence type="predicted"/>
<dbReference type="KEGG" id="vg:19485033"/>
<evidence type="ECO:0000313" key="2">
    <source>
        <dbReference type="Proteomes" id="UP000024445"/>
    </source>
</evidence>
<organism evidence="1 2">
    <name type="scientific">Serratia phage PS2</name>
    <dbReference type="NCBI Taxonomy" id="1481112"/>
    <lineage>
        <taxon>Viruses</taxon>
        <taxon>Duplodnaviria</taxon>
        <taxon>Heunggongvirae</taxon>
        <taxon>Uroviricota</taxon>
        <taxon>Caudoviricetes</taxon>
        <taxon>Muldoonvirus</taxon>
        <taxon>Muldoonvirus PS2</taxon>
    </lineage>
</organism>
<gene>
    <name evidence="1" type="ORF">PS2_150</name>
</gene>
<dbReference type="Proteomes" id="UP000024445">
    <property type="component" value="Segment"/>
</dbReference>
<sequence length="105" mass="11673">MKKGDWVILKRDPRFIRQVVAVVDRGIATMAEDFHGKMGKKVTIFDVDELHLIPSLSRGDIVTRNDSDSKGIVIGGTHRVTKIFWVDSAAEGNARTSQLIKVGRV</sequence>
<name>A0A023W6E1_9CAUD</name>
<accession>A0A023W6E1</accession>
<reference evidence="1 2" key="1">
    <citation type="submission" date="2014-01" db="EMBL/GenBank/DDBJ databases">
        <authorList>
            <person name="Zhang G."/>
            <person name="Jin J."/>
            <person name="Li Z.J."/>
            <person name="Wang S.W."/>
            <person name="Chen S.J."/>
            <person name="Wang S.M."/>
            <person name="Wang X.T."/>
            <person name="Li Y.H."/>
            <person name="Wang J."/>
            <person name="Yang C.K."/>
            <person name="Wang L."/>
        </authorList>
    </citation>
    <scope>NUCLEOTIDE SEQUENCE [LARGE SCALE GENOMIC DNA]</scope>
</reference>
<keyword evidence="2" id="KW-1185">Reference proteome</keyword>
<evidence type="ECO:0000313" key="1">
    <source>
        <dbReference type="EMBL" id="AHY25396.1"/>
    </source>
</evidence>
<dbReference type="EMBL" id="KJ025957">
    <property type="protein sequence ID" value="AHY25396.1"/>
    <property type="molecule type" value="Genomic_DNA"/>
</dbReference>